<sequence length="321" mass="35965">MNASGKLSHASLQQAAQWYVRLQDQQGCARSRQLWQAWLGLSPEHAAAWDYVERVSQRFMPLAAEPHGAERALRSSRRQTLKTLLVLCSGTALAWGAWRETALPQWVGGWTADYTTASGEIRDALLADGSRVWLNALSALDVRFDDRQRLVHLRFGEVLIDTATDLRPFLMDTEHGRLRALGTRFSVLQNTHDTLLNVYEGRVEVRTANHQHTRIIETGQQALFTRDGFNTTSRASATREAWSRGVLLADNLPLGQLIGELDRYRPGHLGCDPAIVHLPVMGSFPLTDSEHALRLLEAALPIRVEKLMPWWVTVGPKPTAI</sequence>
<dbReference type="EMBL" id="JAPEQY010000013">
    <property type="protein sequence ID" value="MFO2479123.1"/>
    <property type="molecule type" value="Genomic_DNA"/>
</dbReference>
<protein>
    <submittedName>
        <fullName evidence="1">FecR domain-containing protein</fullName>
    </submittedName>
</protein>
<evidence type="ECO:0000313" key="2">
    <source>
        <dbReference type="Proteomes" id="UP001637618"/>
    </source>
</evidence>
<keyword evidence="2" id="KW-1185">Reference proteome</keyword>
<reference evidence="1" key="1">
    <citation type="submission" date="2022-11" db="EMBL/GenBank/DDBJ databases">
        <title>Draft genome sequences of strains of Pseudomonas imrae sp. nov.</title>
        <authorList>
            <person name="Salva Serra F."/>
            <person name="Nimje P."/>
            <person name="Moore E.R.B."/>
            <person name="Marathe N.P."/>
        </authorList>
    </citation>
    <scope>NUCLEOTIDE SEQUENCE</scope>
    <source>
        <strain evidence="1">15FMM2</strain>
    </source>
</reference>
<dbReference type="Proteomes" id="UP001637618">
    <property type="component" value="Unassembled WGS sequence"/>
</dbReference>
<proteinExistence type="predicted"/>
<name>A0ACC7PFU0_9PSED</name>
<gene>
    <name evidence="1" type="ORF">OOJ96_17090</name>
</gene>
<organism evidence="1 2">
    <name type="scientific">Pseudomonas imrae</name>
    <dbReference type="NCBI Taxonomy" id="2992837"/>
    <lineage>
        <taxon>Bacteria</taxon>
        <taxon>Pseudomonadati</taxon>
        <taxon>Pseudomonadota</taxon>
        <taxon>Gammaproteobacteria</taxon>
        <taxon>Pseudomonadales</taxon>
        <taxon>Pseudomonadaceae</taxon>
        <taxon>Pseudomonas</taxon>
    </lineage>
</organism>
<comment type="caution">
    <text evidence="1">The sequence shown here is derived from an EMBL/GenBank/DDBJ whole genome shotgun (WGS) entry which is preliminary data.</text>
</comment>
<accession>A0ACC7PFU0</accession>
<evidence type="ECO:0000313" key="1">
    <source>
        <dbReference type="EMBL" id="MFO2479123.1"/>
    </source>
</evidence>